<dbReference type="GO" id="GO:0005829">
    <property type="term" value="C:cytosol"/>
    <property type="evidence" value="ECO:0007669"/>
    <property type="project" value="TreeGrafter"/>
</dbReference>
<proteinExistence type="predicted"/>
<evidence type="ECO:0000256" key="1">
    <source>
        <dbReference type="SAM" id="MobiDB-lite"/>
    </source>
</evidence>
<dbReference type="Proteomes" id="UP000243052">
    <property type="component" value="Chromosome vi"/>
</dbReference>
<evidence type="ECO:0000313" key="4">
    <source>
        <dbReference type="Proteomes" id="UP000243052"/>
    </source>
</evidence>
<dbReference type="InterPro" id="IPR042099">
    <property type="entry name" value="ANL_N_sf"/>
</dbReference>
<dbReference type="InterPro" id="IPR056881">
    <property type="entry name" value="Mug62_dom"/>
</dbReference>
<dbReference type="PROSITE" id="PS51912">
    <property type="entry name" value="DMAP1_BIND"/>
    <property type="match status" value="1"/>
</dbReference>
<reference evidence="3 4" key="1">
    <citation type="submission" date="2016-01" db="EMBL/GenBank/DDBJ databases">
        <title>Genome sequence of the yeast Holleya sinecauda.</title>
        <authorList>
            <person name="Dietrich F.S."/>
        </authorList>
    </citation>
    <scope>NUCLEOTIDE SEQUENCE [LARGE SCALE GENOMIC DNA]</scope>
    <source>
        <strain evidence="3 4">ATCC 58844</strain>
    </source>
</reference>
<dbReference type="Gene3D" id="3.40.50.12780">
    <property type="entry name" value="N-terminal domain of ligase-like"/>
    <property type="match status" value="3"/>
</dbReference>
<sequence>MIDLTIPPRLPPEAVEQLKLVIADFAEGNLTHKGYLSKRQYIIESAQQLTPTSKDTVSVVSLPHSSGSISVAQSQRQSQLMSSPVSAVESRNRSIMSTYRSQAANEYSSYDTEPGYSVTTSNSQRHSQNQGGLRNSCRYKLKCKDGTYKPMMPLLPRVVPQQHFTTESLPFILRSRSRLYHRDVAMIGVNARGKETSITWEKLYLKAEMVANKLGRSGMYSMDKVLLWYESGDAIEFAVALFGCFIAGVTAVPVSLEIYTLVEITEIVKLTNSNFVLISEECFKQIENLHTETSKLNLLKSGLFNNITFLKTEDLGMYTKAKKSAPTFDIPKVSYIEFTRTPLGKLSGIVMKHKVLGRQFENFADILNSRSNGAWKKGDVRRPYSQASKSAHPYVILSSLDPTRSTGLILGILFNVFSGNLLLCLHPSVLRKPGGYESIINKYRADILLNDQLLLKQVVINYLENPEVTISRRFRIDFSCIKWCVTSCTTIDTEVSDMIVHKWLKNLGCVDAAQAYSPMLTLLDFGGVFISVRDQIGKVDRFPMHDTKHILQDDVFIDKEKLKDGIVQPSIFAMINPSSSTKDYLRLATFGYPIMDAYACIVDPDTKILVEDLTVGEIWISAPSVTDEFYHMDKLTEFVFNAKLNFKNMISLLESTEPNCSQDTYLANMDRLTAIMSVISPDTPFLRTKIVGFIHNGKIYTLSLIEDMFQQNKLIRLGNWAHTSDLSRGIKIQPKPDNASVITDKRSSASLESNNRVVQIFYFQHISENLVRAVDKVSEVAAFEMPTRNDEHLLVIVVESPLVGNSLSAAVNIIGENGAKSDKKSNMEQRLNTLTDEIYKVLWILHRIQPFCCLVAPPGSLPRRYCSFEIANRTVEKKFLSGLLETKFVKFQLDNLILDFVPHSHYYNESIFSERLSKLRHDAIGRHILYHYNVPPEKTWQTTGVNYKEKSFDDRTGVEITKFSTILDILQWRVDSQENDFAYGNGCTYNTVTSTANQNRKFSWQLFDSLIASYVKKIVDSKTPLRRGDYVIVMADNKVEYVAMIMACFSCRLIAIPLPLLNDQYSSEEANFLISVIRSYNVQRIFADYRAHAILEQNAQLGVQLKKYKNLPKVTVFSKLTPRAGYSVRGYQKILLERYGPIMKDDICTVWIDREHDAVTDLNVVMSHGSLLMMCKVLKETLHMSSDNPLFSMCCYTVNIGFLYSCMLGIYVGTTTNLFSPTEFNSNPNELLVGLQNTNVKDIVLTPDILYIIMDRGTNIIEKQKKFLFPNNKTKNSKAISAGLQTHFLQDIHNIMIPFRGRPRFQPIKALLEKYPLAGVSPIQLNYVYQHHFNPFISLRSYMGIPPVDIYLDPVSLREGVLREMDPNTIEGDSVKYTIHLQDSGIVPACTEVSIVNPETMQPCYENEIGEIWCCSEGNIFDYAIGDLSRPSNPKLQENVKNGFTRNEFINRQLRAKMQTKDNGLSYLRTVDLGFIKKVIKEDGDGKTKEYSVLYVLGSINETIDILGLTHFVIDLEGTVRKAHQSIRNCMISKCGGLLCCLVECNPRIETPEYSSLTPLIVNLLFIEHGIILDLCCFVKPNSMKYMVKDWQINRMRILGDWLAEKLDIESQFGVNIGENNSIYLLSDFENNRSSNVRT</sequence>
<keyword evidence="4" id="KW-1185">Reference proteome</keyword>
<gene>
    <name evidence="3" type="ORF">AW171_hschr63504</name>
</gene>
<dbReference type="InterPro" id="IPR025110">
    <property type="entry name" value="AMP-bd_C"/>
</dbReference>
<dbReference type="PANTHER" id="PTHR22754:SF32">
    <property type="entry name" value="DISCO-INTERACTING PROTEIN 2"/>
    <property type="match status" value="1"/>
</dbReference>
<accession>A0A0X8HUB2</accession>
<dbReference type="EMBL" id="CP014246">
    <property type="protein sequence ID" value="AMD21548.1"/>
    <property type="molecule type" value="Genomic_DNA"/>
</dbReference>
<feature type="region of interest" description="Disordered" evidence="1">
    <location>
        <begin position="110"/>
        <end position="133"/>
    </location>
</feature>
<organism evidence="3 4">
    <name type="scientific">Eremothecium sinecaudum</name>
    <dbReference type="NCBI Taxonomy" id="45286"/>
    <lineage>
        <taxon>Eukaryota</taxon>
        <taxon>Fungi</taxon>
        <taxon>Dikarya</taxon>
        <taxon>Ascomycota</taxon>
        <taxon>Saccharomycotina</taxon>
        <taxon>Saccharomycetes</taxon>
        <taxon>Saccharomycetales</taxon>
        <taxon>Saccharomycetaceae</taxon>
        <taxon>Eremothecium</taxon>
    </lineage>
</organism>
<evidence type="ECO:0000259" key="2">
    <source>
        <dbReference type="PROSITE" id="PS51912"/>
    </source>
</evidence>
<dbReference type="Pfam" id="PF23024">
    <property type="entry name" value="AMP-dom_DIP2-like"/>
    <property type="match status" value="1"/>
</dbReference>
<protein>
    <submittedName>
        <fullName evidence="3">HFL308Wp</fullName>
    </submittedName>
</protein>
<dbReference type="InterPro" id="IPR010506">
    <property type="entry name" value="DMAP1-bd"/>
</dbReference>
<feature type="domain" description="DMAP1-binding" evidence="2">
    <location>
        <begin position="6"/>
        <end position="129"/>
    </location>
</feature>
<dbReference type="PANTHER" id="PTHR22754">
    <property type="entry name" value="DISCO-INTERACTING PROTEIN 2 DIP2 -RELATED"/>
    <property type="match status" value="1"/>
</dbReference>
<dbReference type="STRING" id="45286.A0A0X8HUB2"/>
<dbReference type="SUPFAM" id="SSF56801">
    <property type="entry name" value="Acetyl-CoA synthetase-like"/>
    <property type="match status" value="2"/>
</dbReference>
<dbReference type="OrthoDB" id="69964at2759"/>
<dbReference type="Pfam" id="PF24919">
    <property type="entry name" value="Mug62"/>
    <property type="match status" value="1"/>
</dbReference>
<dbReference type="RefSeq" id="XP_017988544.1">
    <property type="nucleotide sequence ID" value="XM_018133330.1"/>
</dbReference>
<dbReference type="GeneID" id="28724839"/>
<evidence type="ECO:0000313" key="3">
    <source>
        <dbReference type="EMBL" id="AMD21548.1"/>
    </source>
</evidence>
<dbReference type="Pfam" id="PF00501">
    <property type="entry name" value="AMP-binding"/>
    <property type="match status" value="1"/>
</dbReference>
<name>A0A0X8HUB2_9SACH</name>
<dbReference type="InterPro" id="IPR000873">
    <property type="entry name" value="AMP-dep_synth/lig_dom"/>
</dbReference>